<protein>
    <submittedName>
        <fullName evidence="4">5-formyltetrahydrofolate cyclo-ligase</fullName>
    </submittedName>
</protein>
<feature type="region of interest" description="Disordered" evidence="1">
    <location>
        <begin position="1"/>
        <end position="21"/>
    </location>
</feature>
<gene>
    <name evidence="2" type="ORF">TCNE_LOCUS9411</name>
</gene>
<keyword evidence="3" id="KW-1185">Reference proteome</keyword>
<proteinExistence type="predicted"/>
<dbReference type="WBParaSite" id="TCNE_0000941101-mRNA-1">
    <property type="protein sequence ID" value="TCNE_0000941101-mRNA-1"/>
    <property type="gene ID" value="TCNE_0000941101"/>
</dbReference>
<reference evidence="2 3" key="2">
    <citation type="submission" date="2018-11" db="EMBL/GenBank/DDBJ databases">
        <authorList>
            <consortium name="Pathogen Informatics"/>
        </authorList>
    </citation>
    <scope>NUCLEOTIDE SEQUENCE [LARGE SCALE GENOMIC DNA]</scope>
</reference>
<feature type="region of interest" description="Disordered" evidence="1">
    <location>
        <begin position="78"/>
        <end position="117"/>
    </location>
</feature>
<dbReference type="EMBL" id="UYWY01020167">
    <property type="protein sequence ID" value="VDM40732.1"/>
    <property type="molecule type" value="Genomic_DNA"/>
</dbReference>
<feature type="compositionally biased region" description="Basic residues" evidence="1">
    <location>
        <begin position="82"/>
        <end position="94"/>
    </location>
</feature>
<name>A0A183ULP1_TOXCA</name>
<evidence type="ECO:0000256" key="1">
    <source>
        <dbReference type="SAM" id="MobiDB-lite"/>
    </source>
</evidence>
<dbReference type="AlphaFoldDB" id="A0A183ULP1"/>
<feature type="compositionally biased region" description="Basic and acidic residues" evidence="1">
    <location>
        <begin position="10"/>
        <end position="21"/>
    </location>
</feature>
<evidence type="ECO:0000313" key="4">
    <source>
        <dbReference type="WBParaSite" id="TCNE_0000941101-mRNA-1"/>
    </source>
</evidence>
<sequence length="117" mass="13615">MDSGEQNTIEARKKSEKRRREISELVQSRMQRLGMANSHYVYDERRATISFVIINPSFDIDLEAGDIIYVLRAPVSEDASRKRVNPRRGLRRKQQEHNLSPQTHLLHTGLEDLESVE</sequence>
<accession>A0A183ULP1</accession>
<dbReference type="Proteomes" id="UP000050794">
    <property type="component" value="Unassembled WGS sequence"/>
</dbReference>
<reference evidence="4" key="1">
    <citation type="submission" date="2016-06" db="UniProtKB">
        <authorList>
            <consortium name="WormBaseParasite"/>
        </authorList>
    </citation>
    <scope>IDENTIFICATION</scope>
</reference>
<organism evidence="3 4">
    <name type="scientific">Toxocara canis</name>
    <name type="common">Canine roundworm</name>
    <dbReference type="NCBI Taxonomy" id="6265"/>
    <lineage>
        <taxon>Eukaryota</taxon>
        <taxon>Metazoa</taxon>
        <taxon>Ecdysozoa</taxon>
        <taxon>Nematoda</taxon>
        <taxon>Chromadorea</taxon>
        <taxon>Rhabditida</taxon>
        <taxon>Spirurina</taxon>
        <taxon>Ascaridomorpha</taxon>
        <taxon>Ascaridoidea</taxon>
        <taxon>Toxocaridae</taxon>
        <taxon>Toxocara</taxon>
    </lineage>
</organism>
<evidence type="ECO:0000313" key="3">
    <source>
        <dbReference type="Proteomes" id="UP000050794"/>
    </source>
</evidence>
<evidence type="ECO:0000313" key="2">
    <source>
        <dbReference type="EMBL" id="VDM40732.1"/>
    </source>
</evidence>